<evidence type="ECO:0000313" key="2">
    <source>
        <dbReference type="EMBL" id="KAL3690046.1"/>
    </source>
</evidence>
<gene>
    <name evidence="2" type="ORF">R1sor_016355</name>
</gene>
<evidence type="ECO:0000259" key="1">
    <source>
        <dbReference type="Pfam" id="PF25273"/>
    </source>
</evidence>
<proteinExistence type="predicted"/>
<dbReference type="EMBL" id="JBJQOH010000004">
    <property type="protein sequence ID" value="KAL3690046.1"/>
    <property type="molecule type" value="Genomic_DNA"/>
</dbReference>
<sequence length="271" mass="30838">MGRDGALDSTYFHLYGNGNMQPATDNVRETSFKKLPPVFMLQMDNSAKDNKNVHVLAFCSELVIRGIFETVEIITKHVNFLMVGHTHEDVDALFSKVSTRTINKDVLTIPALMAEVWESEMMHPVPMLLEEVADYKTYVGDFLRPLEDCLQWGFGPQTNQGTGYQPVEANQEDPRDVHDDGVVVIDALERKLQEENQLLLEPYVGDPANRPKRAFVPVEDISEGKFVILRPDDVFESEIPRAVWLGRAMGGVVRETSDEHHGQFLIEWWRP</sequence>
<keyword evidence="3" id="KW-1185">Reference proteome</keyword>
<dbReference type="PANTHER" id="PTHR33153">
    <property type="entry name" value="MYND-TYPE DOMAIN-CONTAINING PROTEIN"/>
    <property type="match status" value="1"/>
</dbReference>
<accession>A0ABD3HGL7</accession>
<dbReference type="PANTHER" id="PTHR33153:SF3">
    <property type="entry name" value="TRAFFICKING PROTEIN PARTICLE COMPLEX SUBUNIT 11 DOMAIN-CONTAINING PROTEIN"/>
    <property type="match status" value="1"/>
</dbReference>
<name>A0ABD3HGL7_9MARC</name>
<dbReference type="Proteomes" id="UP001633002">
    <property type="component" value="Unassembled WGS sequence"/>
</dbReference>
<reference evidence="2 3" key="1">
    <citation type="submission" date="2024-09" db="EMBL/GenBank/DDBJ databases">
        <title>Chromosome-scale assembly of Riccia sorocarpa.</title>
        <authorList>
            <person name="Paukszto L."/>
        </authorList>
    </citation>
    <scope>NUCLEOTIDE SEQUENCE [LARGE SCALE GENOMIC DNA]</scope>
    <source>
        <strain evidence="2">LP-2024</strain>
        <tissue evidence="2">Aerial parts of the thallus</tissue>
    </source>
</reference>
<protein>
    <recommendedName>
        <fullName evidence="1">DUF7869 domain-containing protein</fullName>
    </recommendedName>
</protein>
<dbReference type="AlphaFoldDB" id="A0ABD3HGL7"/>
<dbReference type="Pfam" id="PF25273">
    <property type="entry name" value="DUF7869"/>
    <property type="match status" value="1"/>
</dbReference>
<comment type="caution">
    <text evidence="2">The sequence shown here is derived from an EMBL/GenBank/DDBJ whole genome shotgun (WGS) entry which is preliminary data.</text>
</comment>
<dbReference type="InterPro" id="IPR057191">
    <property type="entry name" value="DUF7869"/>
</dbReference>
<feature type="domain" description="DUF7869" evidence="1">
    <location>
        <begin position="32"/>
        <end position="147"/>
    </location>
</feature>
<organism evidence="2 3">
    <name type="scientific">Riccia sorocarpa</name>
    <dbReference type="NCBI Taxonomy" id="122646"/>
    <lineage>
        <taxon>Eukaryota</taxon>
        <taxon>Viridiplantae</taxon>
        <taxon>Streptophyta</taxon>
        <taxon>Embryophyta</taxon>
        <taxon>Marchantiophyta</taxon>
        <taxon>Marchantiopsida</taxon>
        <taxon>Marchantiidae</taxon>
        <taxon>Marchantiales</taxon>
        <taxon>Ricciaceae</taxon>
        <taxon>Riccia</taxon>
    </lineage>
</organism>
<evidence type="ECO:0000313" key="3">
    <source>
        <dbReference type="Proteomes" id="UP001633002"/>
    </source>
</evidence>